<accession>A0ABV8CDN2</accession>
<evidence type="ECO:0000256" key="1">
    <source>
        <dbReference type="SAM" id="Coils"/>
    </source>
</evidence>
<keyword evidence="1" id="KW-0175">Coiled coil</keyword>
<evidence type="ECO:0000313" key="4">
    <source>
        <dbReference type="Proteomes" id="UP001595758"/>
    </source>
</evidence>
<gene>
    <name evidence="3" type="ORF">ACFORL_04900</name>
</gene>
<dbReference type="Proteomes" id="UP001595758">
    <property type="component" value="Unassembled WGS sequence"/>
</dbReference>
<dbReference type="EMBL" id="JBHSAB010000005">
    <property type="protein sequence ID" value="MFC3908413.1"/>
    <property type="molecule type" value="Genomic_DNA"/>
</dbReference>
<dbReference type="RefSeq" id="WP_382341679.1">
    <property type="nucleotide sequence ID" value="NZ_JBHSAB010000005.1"/>
</dbReference>
<name>A0ABV8CDN2_9GAMM</name>
<keyword evidence="4" id="KW-1185">Reference proteome</keyword>
<sequence>MPAQFVKYDDLPEEFRKIVIAYVKHTNPSHTLPPSAPIEDLINAIPDGYHGPQLHFLNDALKDMRATFEGLNSDMAELQTVIDENEAILKNQSALPKKQKQDEIRKEIDEAKVNLAAIKEAIAAKKIEIEKNFCTAALMVQDVCKEGSYLKKSLLASKILPKDLLNNNAIMLDALKSGLRYFHGKLFTQTMGFNSEQYKNTPDKDVLKLWTKGAGLYQSTIIAVIKDLVGKLPPAPSRDSGKKAETAKSINLRVIDPDFEDIVTAIEHAKAEYDGLNHGHATNPERLYVWDFLDDAIQALREKGQALKKDIDSMQKQKGAPEAIKKARQEASELIRSQLLGCVQLVMSQLEKIYKRARTGSDTHKVLQAVFYAYHPEGIKKAEIVTYIVAGLDFVREFLAKPKAAQKGCLLYKDSRTAFEKMISEASEMWFQHITTFHEDNKYAQLDQYIERMDKQVAQSDTAKTQKTSWIPSVKSVTQVLFWGSSKKELLDAAPVAASVPSKDVSKGKEVEEPEEEVADNSTSLTG</sequence>
<evidence type="ECO:0000256" key="2">
    <source>
        <dbReference type="SAM" id="MobiDB-lite"/>
    </source>
</evidence>
<evidence type="ECO:0008006" key="5">
    <source>
        <dbReference type="Google" id="ProtNLM"/>
    </source>
</evidence>
<feature type="region of interest" description="Disordered" evidence="2">
    <location>
        <begin position="494"/>
        <end position="527"/>
    </location>
</feature>
<comment type="caution">
    <text evidence="3">The sequence shown here is derived from an EMBL/GenBank/DDBJ whole genome shotgun (WGS) entry which is preliminary data.</text>
</comment>
<organism evidence="3 4">
    <name type="scientific">Legionella dresdenensis</name>
    <dbReference type="NCBI Taxonomy" id="450200"/>
    <lineage>
        <taxon>Bacteria</taxon>
        <taxon>Pseudomonadati</taxon>
        <taxon>Pseudomonadota</taxon>
        <taxon>Gammaproteobacteria</taxon>
        <taxon>Legionellales</taxon>
        <taxon>Legionellaceae</taxon>
        <taxon>Legionella</taxon>
    </lineage>
</organism>
<reference evidence="4" key="1">
    <citation type="journal article" date="2019" name="Int. J. Syst. Evol. Microbiol.">
        <title>The Global Catalogue of Microorganisms (GCM) 10K type strain sequencing project: providing services to taxonomists for standard genome sequencing and annotation.</title>
        <authorList>
            <consortium name="The Broad Institute Genomics Platform"/>
            <consortium name="The Broad Institute Genome Sequencing Center for Infectious Disease"/>
            <person name="Wu L."/>
            <person name="Ma J."/>
        </authorList>
    </citation>
    <scope>NUCLEOTIDE SEQUENCE [LARGE SCALE GENOMIC DNA]</scope>
    <source>
        <strain evidence="4">CCUG 59858</strain>
    </source>
</reference>
<protein>
    <recommendedName>
        <fullName evidence="5">Substrate of the Dot/Icm secretion system</fullName>
    </recommendedName>
</protein>
<proteinExistence type="predicted"/>
<feature type="coiled-coil region" evidence="1">
    <location>
        <begin position="61"/>
        <end position="128"/>
    </location>
</feature>
<evidence type="ECO:0000313" key="3">
    <source>
        <dbReference type="EMBL" id="MFC3908413.1"/>
    </source>
</evidence>